<evidence type="ECO:0000313" key="2">
    <source>
        <dbReference type="Proteomes" id="UP001289374"/>
    </source>
</evidence>
<dbReference type="GO" id="GO:0009507">
    <property type="term" value="C:chloroplast"/>
    <property type="evidence" value="ECO:0007669"/>
    <property type="project" value="TreeGrafter"/>
</dbReference>
<dbReference type="AlphaFoldDB" id="A0AAE2C5Z0"/>
<dbReference type="PANTHER" id="PTHR35756:SF1">
    <property type="entry name" value="OS05G0337400 PROTEIN"/>
    <property type="match status" value="1"/>
</dbReference>
<reference evidence="1" key="2">
    <citation type="journal article" date="2024" name="Plant">
        <title>Genomic evolution and insights into agronomic trait innovations of Sesamum species.</title>
        <authorList>
            <person name="Miao H."/>
            <person name="Wang L."/>
            <person name="Qu L."/>
            <person name="Liu H."/>
            <person name="Sun Y."/>
            <person name="Le M."/>
            <person name="Wang Q."/>
            <person name="Wei S."/>
            <person name="Zheng Y."/>
            <person name="Lin W."/>
            <person name="Duan Y."/>
            <person name="Cao H."/>
            <person name="Xiong S."/>
            <person name="Wang X."/>
            <person name="Wei L."/>
            <person name="Li C."/>
            <person name="Ma Q."/>
            <person name="Ju M."/>
            <person name="Zhao R."/>
            <person name="Li G."/>
            <person name="Mu C."/>
            <person name="Tian Q."/>
            <person name="Mei H."/>
            <person name="Zhang T."/>
            <person name="Gao T."/>
            <person name="Zhang H."/>
        </authorList>
    </citation>
    <scope>NUCLEOTIDE SEQUENCE</scope>
    <source>
        <strain evidence="1">K16</strain>
    </source>
</reference>
<name>A0AAE2C5Z0_9LAMI</name>
<dbReference type="PANTHER" id="PTHR35756">
    <property type="entry name" value="OS05G0337400 PROTEIN"/>
    <property type="match status" value="1"/>
</dbReference>
<gene>
    <name evidence="1" type="ORF">Sango_0064000</name>
</gene>
<keyword evidence="2" id="KW-1185">Reference proteome</keyword>
<sequence length="238" mass="26495">MMLFLKGRMHVNDPSLSVFKGYGLSKAAEEYLSSHGLKNAIYSIDASDVQDDLFGQLIMCPFRQPNSTKEKSSGKNHLEKRPLVQGLWKTKTQNMAELCKVAKELKDQFLSFQICHVERAEGTMNDSAIPAVTNALEGIEGIIDLKVRVLEGIASVEQLLLYGSRKWQISLVIVNQSIQQKETPFRVSGGFGCPRYTLRKQTTIQATGVASNLVEAIQCSGFKLQTLNLSFLDDEDFS</sequence>
<organism evidence="1 2">
    <name type="scientific">Sesamum angolense</name>
    <dbReference type="NCBI Taxonomy" id="2727404"/>
    <lineage>
        <taxon>Eukaryota</taxon>
        <taxon>Viridiplantae</taxon>
        <taxon>Streptophyta</taxon>
        <taxon>Embryophyta</taxon>
        <taxon>Tracheophyta</taxon>
        <taxon>Spermatophyta</taxon>
        <taxon>Magnoliopsida</taxon>
        <taxon>eudicotyledons</taxon>
        <taxon>Gunneridae</taxon>
        <taxon>Pentapetalae</taxon>
        <taxon>asterids</taxon>
        <taxon>lamiids</taxon>
        <taxon>Lamiales</taxon>
        <taxon>Pedaliaceae</taxon>
        <taxon>Sesamum</taxon>
    </lineage>
</organism>
<dbReference type="EMBL" id="JACGWL010000001">
    <property type="protein sequence ID" value="KAK4409910.1"/>
    <property type="molecule type" value="Genomic_DNA"/>
</dbReference>
<dbReference type="Proteomes" id="UP001289374">
    <property type="component" value="Unassembled WGS sequence"/>
</dbReference>
<evidence type="ECO:0000313" key="1">
    <source>
        <dbReference type="EMBL" id="KAK4409910.1"/>
    </source>
</evidence>
<accession>A0AAE2C5Z0</accession>
<proteinExistence type="predicted"/>
<comment type="caution">
    <text evidence="1">The sequence shown here is derived from an EMBL/GenBank/DDBJ whole genome shotgun (WGS) entry which is preliminary data.</text>
</comment>
<protein>
    <submittedName>
        <fullName evidence="1">Uncharacterized protein</fullName>
    </submittedName>
</protein>
<reference evidence="1" key="1">
    <citation type="submission" date="2020-06" db="EMBL/GenBank/DDBJ databases">
        <authorList>
            <person name="Li T."/>
            <person name="Hu X."/>
            <person name="Zhang T."/>
            <person name="Song X."/>
            <person name="Zhang H."/>
            <person name="Dai N."/>
            <person name="Sheng W."/>
            <person name="Hou X."/>
            <person name="Wei L."/>
        </authorList>
    </citation>
    <scope>NUCLEOTIDE SEQUENCE</scope>
    <source>
        <strain evidence="1">K16</strain>
        <tissue evidence="1">Leaf</tissue>
    </source>
</reference>